<keyword evidence="2" id="KW-1185">Reference proteome</keyword>
<dbReference type="EMBL" id="JQBS01000001">
    <property type="protein sequence ID" value="KRN57995.1"/>
    <property type="molecule type" value="Genomic_DNA"/>
</dbReference>
<comment type="caution">
    <text evidence="1">The sequence shown here is derived from an EMBL/GenBank/DDBJ whole genome shotgun (WGS) entry which is preliminary data.</text>
</comment>
<dbReference type="AlphaFoldDB" id="A0A0R2HZN9"/>
<evidence type="ECO:0000313" key="2">
    <source>
        <dbReference type="Proteomes" id="UP000051658"/>
    </source>
</evidence>
<protein>
    <submittedName>
        <fullName evidence="1">Uncharacterized protein</fullName>
    </submittedName>
</protein>
<dbReference type="RefSeq" id="WP_034568210.1">
    <property type="nucleotide sequence ID" value="NZ_JQBS01000001.1"/>
</dbReference>
<proteinExistence type="predicted"/>
<sequence length="81" mass="9747">MVDIEFYKEQDEEAFLERWEAKFGEIEDIDAFYQTIATTVQKEYEQNQVKLGNKYVYEGILVGYVDYNTYNNWFLFSSSKL</sequence>
<evidence type="ECO:0000313" key="1">
    <source>
        <dbReference type="EMBL" id="KRN57995.1"/>
    </source>
</evidence>
<gene>
    <name evidence="1" type="ORF">IV74_GL001253</name>
</gene>
<reference evidence="1 2" key="1">
    <citation type="journal article" date="2015" name="Genome Announc.">
        <title>Expanding the biotechnology potential of lactobacilli through comparative genomics of 213 strains and associated genera.</title>
        <authorList>
            <person name="Sun Z."/>
            <person name="Harris H.M."/>
            <person name="McCann A."/>
            <person name="Guo C."/>
            <person name="Argimon S."/>
            <person name="Zhang W."/>
            <person name="Yang X."/>
            <person name="Jeffery I.B."/>
            <person name="Cooney J.C."/>
            <person name="Kagawa T.F."/>
            <person name="Liu W."/>
            <person name="Song Y."/>
            <person name="Salvetti E."/>
            <person name="Wrobel A."/>
            <person name="Rasinkangas P."/>
            <person name="Parkhill J."/>
            <person name="Rea M.C."/>
            <person name="O'Sullivan O."/>
            <person name="Ritari J."/>
            <person name="Douillard F.P."/>
            <person name="Paul Ross R."/>
            <person name="Yang R."/>
            <person name="Briner A.E."/>
            <person name="Felis G.E."/>
            <person name="de Vos W.M."/>
            <person name="Barrangou R."/>
            <person name="Klaenhammer T.R."/>
            <person name="Caufield P.W."/>
            <person name="Cui Y."/>
            <person name="Zhang H."/>
            <person name="O'Toole P.W."/>
        </authorList>
    </citation>
    <scope>NUCLEOTIDE SEQUENCE [LARGE SCALE GENOMIC DNA]</scope>
    <source>
        <strain evidence="1 2">DSM 20623</strain>
    </source>
</reference>
<organism evidence="1 2">
    <name type="scientific">Carnobacterium divergens DSM 20623</name>
    <dbReference type="NCBI Taxonomy" id="1449336"/>
    <lineage>
        <taxon>Bacteria</taxon>
        <taxon>Bacillati</taxon>
        <taxon>Bacillota</taxon>
        <taxon>Bacilli</taxon>
        <taxon>Lactobacillales</taxon>
        <taxon>Carnobacteriaceae</taxon>
        <taxon>Carnobacterium</taxon>
    </lineage>
</organism>
<dbReference type="PATRIC" id="fig|1449336.4.peg.1279"/>
<name>A0A0R2HZN9_CARDV</name>
<accession>A0A0R2HZN9</accession>
<dbReference type="Proteomes" id="UP000051658">
    <property type="component" value="Unassembled WGS sequence"/>
</dbReference>
<dbReference type="GeneID" id="89589753"/>